<dbReference type="EMBL" id="FQZD01000012">
    <property type="protein sequence ID" value="SHJ12074.1"/>
    <property type="molecule type" value="Genomic_DNA"/>
</dbReference>
<dbReference type="Proteomes" id="UP000322917">
    <property type="component" value="Unassembled WGS sequence"/>
</dbReference>
<dbReference type="RefSeq" id="WP_149734550.1">
    <property type="nucleotide sequence ID" value="NZ_FQZD01000012.1"/>
</dbReference>
<gene>
    <name evidence="6" type="ORF">SAMN02745170_01781</name>
</gene>
<keyword evidence="7" id="KW-1185">Reference proteome</keyword>
<keyword evidence="2" id="KW-0378">Hydrolase</keyword>
<dbReference type="GO" id="GO:0004519">
    <property type="term" value="F:endonuclease activity"/>
    <property type="evidence" value="ECO:0007669"/>
    <property type="project" value="InterPro"/>
</dbReference>
<dbReference type="InterPro" id="IPR002711">
    <property type="entry name" value="HNH"/>
</dbReference>
<dbReference type="PANTHER" id="PTHR41286">
    <property type="entry name" value="HNH NUCLEASE YAJD-RELATED"/>
    <property type="match status" value="1"/>
</dbReference>
<sequence>MPKRPQKPCKHLGCPRLTNDRYCDQHANLHIGDRASALERGYSSQWQKARKRFLAKHSLCAECELTEKLTPATVVDHIKPHRGDKALFWDESNWQPLCKKCHDRKTRTMDQHQEYNY</sequence>
<organism evidence="6 7">
    <name type="scientific">Propionispora hippei DSM 15287</name>
    <dbReference type="NCBI Taxonomy" id="1123003"/>
    <lineage>
        <taxon>Bacteria</taxon>
        <taxon>Bacillati</taxon>
        <taxon>Bacillota</taxon>
        <taxon>Negativicutes</taxon>
        <taxon>Selenomonadales</taxon>
        <taxon>Sporomusaceae</taxon>
        <taxon>Propionispora</taxon>
    </lineage>
</organism>
<evidence type="ECO:0000313" key="7">
    <source>
        <dbReference type="Proteomes" id="UP000322917"/>
    </source>
</evidence>
<dbReference type="GO" id="GO:0008270">
    <property type="term" value="F:zinc ion binding"/>
    <property type="evidence" value="ECO:0007669"/>
    <property type="project" value="InterPro"/>
</dbReference>
<dbReference type="GO" id="GO:0003676">
    <property type="term" value="F:nucleic acid binding"/>
    <property type="evidence" value="ECO:0007669"/>
    <property type="project" value="InterPro"/>
</dbReference>
<dbReference type="PANTHER" id="PTHR41286:SF1">
    <property type="entry name" value="HNH NUCLEASE YAJD-RELATED"/>
    <property type="match status" value="1"/>
</dbReference>
<dbReference type="OrthoDB" id="9811997at2"/>
<dbReference type="AlphaFoldDB" id="A0A1M6GQ36"/>
<proteinExistence type="inferred from homology"/>
<evidence type="ECO:0000313" key="6">
    <source>
        <dbReference type="EMBL" id="SHJ12074.1"/>
    </source>
</evidence>
<dbReference type="GO" id="GO:0016787">
    <property type="term" value="F:hydrolase activity"/>
    <property type="evidence" value="ECO:0007669"/>
    <property type="project" value="UniProtKB-KW"/>
</dbReference>
<keyword evidence="1" id="KW-0540">Nuclease</keyword>
<dbReference type="Pfam" id="PF01844">
    <property type="entry name" value="HNH"/>
    <property type="match status" value="1"/>
</dbReference>
<dbReference type="SMART" id="SM00507">
    <property type="entry name" value="HNHc"/>
    <property type="match status" value="1"/>
</dbReference>
<accession>A0A1M6GQ36</accession>
<evidence type="ECO:0000259" key="5">
    <source>
        <dbReference type="SMART" id="SM00507"/>
    </source>
</evidence>
<dbReference type="InterPro" id="IPR003615">
    <property type="entry name" value="HNH_nuc"/>
</dbReference>
<feature type="domain" description="HNH nuclease" evidence="5">
    <location>
        <begin position="48"/>
        <end position="103"/>
    </location>
</feature>
<name>A0A1M6GQ36_9FIRM</name>
<reference evidence="6 7" key="1">
    <citation type="submission" date="2016-11" db="EMBL/GenBank/DDBJ databases">
        <authorList>
            <person name="Varghese N."/>
            <person name="Submissions S."/>
        </authorList>
    </citation>
    <scope>NUCLEOTIDE SEQUENCE [LARGE SCALE GENOMIC DNA]</scope>
    <source>
        <strain evidence="6 7">DSM 15287</strain>
    </source>
</reference>
<evidence type="ECO:0000256" key="3">
    <source>
        <dbReference type="ARBA" id="ARBA00038412"/>
    </source>
</evidence>
<dbReference type="CDD" id="cd00085">
    <property type="entry name" value="HNHc"/>
    <property type="match status" value="1"/>
</dbReference>
<evidence type="ECO:0000256" key="2">
    <source>
        <dbReference type="ARBA" id="ARBA00022801"/>
    </source>
</evidence>
<dbReference type="GO" id="GO:0005829">
    <property type="term" value="C:cytosol"/>
    <property type="evidence" value="ECO:0007669"/>
    <property type="project" value="TreeGrafter"/>
</dbReference>
<dbReference type="Gene3D" id="1.10.30.50">
    <property type="match status" value="1"/>
</dbReference>
<protein>
    <recommendedName>
        <fullName evidence="4">Putative HNH nuclease YajD</fullName>
    </recommendedName>
</protein>
<evidence type="ECO:0000256" key="1">
    <source>
        <dbReference type="ARBA" id="ARBA00022722"/>
    </source>
</evidence>
<comment type="similarity">
    <text evidence="3">Belongs to the HNH nuclease family.</text>
</comment>
<evidence type="ECO:0000256" key="4">
    <source>
        <dbReference type="ARBA" id="ARBA00040194"/>
    </source>
</evidence>